<keyword evidence="2" id="KW-0847">Vitamin C</keyword>
<dbReference type="Gene3D" id="2.60.120.620">
    <property type="entry name" value="q2cbj1_9rhob like domain"/>
    <property type="match status" value="1"/>
</dbReference>
<gene>
    <name evidence="5" type="ORF">OFLC_LOCUS8828</name>
</gene>
<feature type="domain" description="Fe2OG dioxygenase" evidence="4">
    <location>
        <begin position="13"/>
        <end position="136"/>
    </location>
</feature>
<dbReference type="PROSITE" id="PS51471">
    <property type="entry name" value="FE2OG_OXY"/>
    <property type="match status" value="1"/>
</dbReference>
<organism evidence="7">
    <name type="scientific">Onchocerca flexuosa</name>
    <dbReference type="NCBI Taxonomy" id="387005"/>
    <lineage>
        <taxon>Eukaryota</taxon>
        <taxon>Metazoa</taxon>
        <taxon>Ecdysozoa</taxon>
        <taxon>Nematoda</taxon>
        <taxon>Chromadorea</taxon>
        <taxon>Rhabditida</taxon>
        <taxon>Spirurina</taxon>
        <taxon>Spiruromorpha</taxon>
        <taxon>Filarioidea</taxon>
        <taxon>Onchocercidae</taxon>
        <taxon>Onchocerca</taxon>
    </lineage>
</organism>
<dbReference type="GO" id="GO:0031418">
    <property type="term" value="F:L-ascorbic acid binding"/>
    <property type="evidence" value="ECO:0007669"/>
    <property type="project" value="UniProtKB-KW"/>
</dbReference>
<dbReference type="InterPro" id="IPR044862">
    <property type="entry name" value="Pro_4_hyd_alph_FE2OG_OXY"/>
</dbReference>
<dbReference type="WBParaSite" id="OFLC_0000882401-mRNA-1">
    <property type="protein sequence ID" value="OFLC_0000882401-mRNA-1"/>
    <property type="gene ID" value="OFLC_0000882401"/>
</dbReference>
<dbReference type="GO" id="GO:0005783">
    <property type="term" value="C:endoplasmic reticulum"/>
    <property type="evidence" value="ECO:0007669"/>
    <property type="project" value="TreeGrafter"/>
</dbReference>
<reference evidence="5 6" key="2">
    <citation type="submission" date="2018-11" db="EMBL/GenBank/DDBJ databases">
        <authorList>
            <consortium name="Pathogen Informatics"/>
        </authorList>
    </citation>
    <scope>NUCLEOTIDE SEQUENCE [LARGE SCALE GENOMIC DNA]</scope>
</reference>
<evidence type="ECO:0000313" key="5">
    <source>
        <dbReference type="EMBL" id="VDO57601.1"/>
    </source>
</evidence>
<dbReference type="PANTHER" id="PTHR10869">
    <property type="entry name" value="PROLYL 4-HYDROXYLASE ALPHA SUBUNIT"/>
    <property type="match status" value="1"/>
</dbReference>
<accession>A0A183HMW3</accession>
<dbReference type="InterPro" id="IPR005123">
    <property type="entry name" value="Oxoglu/Fe-dep_dioxygenase_dom"/>
</dbReference>
<dbReference type="STRING" id="387005.A0A183HMW3"/>
<dbReference type="GO" id="GO:0046872">
    <property type="term" value="F:metal ion binding"/>
    <property type="evidence" value="ECO:0007669"/>
    <property type="project" value="UniProtKB-KW"/>
</dbReference>
<dbReference type="AlphaFoldDB" id="A0A183HMW3"/>
<evidence type="ECO:0000256" key="2">
    <source>
        <dbReference type="ARBA" id="ARBA00022896"/>
    </source>
</evidence>
<dbReference type="PANTHER" id="PTHR10869:SF244">
    <property type="entry name" value="PROLYL 4-HYDROXYLASE SUBUNIT ALPHA-2"/>
    <property type="match status" value="1"/>
</dbReference>
<dbReference type="EMBL" id="UZAJ01010302">
    <property type="protein sequence ID" value="VDO57601.1"/>
    <property type="molecule type" value="Genomic_DNA"/>
</dbReference>
<proteinExistence type="predicted"/>
<dbReference type="Proteomes" id="UP000267606">
    <property type="component" value="Unassembled WGS sequence"/>
</dbReference>
<evidence type="ECO:0000313" key="6">
    <source>
        <dbReference type="Proteomes" id="UP000267606"/>
    </source>
</evidence>
<sequence length="184" mass="20979">MRLELATNLEVETAEDLAVHNYGIGGQYEPHLDCSRISVISTAKGNQSFIELGTGNRIATMLIYVFIHYISFMTEPDTGGRTIFMTSSKISVPCIKSAALFWYNLMRNGEIDMRSRHAACPVLGGIKWVATKWFHERGQEWRRPCSLNQFDQERYVGDLGAPEPKHHLNIRSKAKKSKQMKRKC</sequence>
<keyword evidence="6" id="KW-1185">Reference proteome</keyword>
<evidence type="ECO:0000313" key="7">
    <source>
        <dbReference type="WBParaSite" id="OFLC_0000882401-mRNA-1"/>
    </source>
</evidence>
<name>A0A183HMW3_9BILA</name>
<keyword evidence="1" id="KW-0479">Metal-binding</keyword>
<reference evidence="7" key="1">
    <citation type="submission" date="2016-06" db="UniProtKB">
        <authorList>
            <consortium name="WormBaseParasite"/>
        </authorList>
    </citation>
    <scope>IDENTIFICATION</scope>
</reference>
<dbReference type="InterPro" id="IPR045054">
    <property type="entry name" value="P4HA-like"/>
</dbReference>
<keyword evidence="3" id="KW-0408">Iron</keyword>
<protein>
    <submittedName>
        <fullName evidence="7">Fe2OG dioxygenase domain-containing protein</fullName>
    </submittedName>
</protein>
<evidence type="ECO:0000256" key="3">
    <source>
        <dbReference type="ARBA" id="ARBA00023004"/>
    </source>
</evidence>
<dbReference type="Pfam" id="PF13640">
    <property type="entry name" value="2OG-FeII_Oxy_3"/>
    <property type="match status" value="1"/>
</dbReference>
<evidence type="ECO:0000256" key="1">
    <source>
        <dbReference type="ARBA" id="ARBA00022723"/>
    </source>
</evidence>
<evidence type="ECO:0000259" key="4">
    <source>
        <dbReference type="PROSITE" id="PS51471"/>
    </source>
</evidence>
<dbReference type="GO" id="GO:0004656">
    <property type="term" value="F:procollagen-proline 4-dioxygenase activity"/>
    <property type="evidence" value="ECO:0007669"/>
    <property type="project" value="TreeGrafter"/>
</dbReference>